<name>A0A521FBG6_9BACL</name>
<evidence type="ECO:0000256" key="1">
    <source>
        <dbReference type="SAM" id="MobiDB-lite"/>
    </source>
</evidence>
<dbReference type="InterPro" id="IPR009319">
    <property type="entry name" value="Phage_A118_VSP1"/>
</dbReference>
<gene>
    <name evidence="2" type="ORF">SAMN06264849_11513</name>
</gene>
<feature type="compositionally biased region" description="Basic and acidic residues" evidence="1">
    <location>
        <begin position="285"/>
        <end position="294"/>
    </location>
</feature>
<dbReference type="Proteomes" id="UP000315636">
    <property type="component" value="Unassembled WGS sequence"/>
</dbReference>
<sequence>MRIPPKPNYEYEVDELVRHYQRTIREILAELERFDLTDYRKENARALLMYISELLADLNENAAAWVKTNIPKAAQEGVSHTIYELGVVPTLTEANRMFKFNRPNKEAIEAIVADTQADLLAVTQNVERKVRSAVRQVTAEVMRHNLTRGLNGVKGIRSEILFELRKRLGDSVNTGIIDAAGRRWKPRVYVDMLSRTKLMETYHTAKINEALGRGAYLALISAHGAKDACRFHEGRIMKLSPNAPGNYPTYDELHASGQIWHPRCAHTFTTFMSEEYLPADVKRKAERQAERGERALATGGRDPKID</sequence>
<dbReference type="GO" id="GO:0005198">
    <property type="term" value="F:structural molecule activity"/>
    <property type="evidence" value="ECO:0007669"/>
    <property type="project" value="InterPro"/>
</dbReference>
<protein>
    <submittedName>
        <fullName evidence="2">Phage minor capsid protein 2</fullName>
    </submittedName>
</protein>
<evidence type="ECO:0000313" key="2">
    <source>
        <dbReference type="EMBL" id="SMO92981.1"/>
    </source>
</evidence>
<accession>A0A521FBG6</accession>
<evidence type="ECO:0000313" key="3">
    <source>
        <dbReference type="Proteomes" id="UP000315636"/>
    </source>
</evidence>
<dbReference type="AlphaFoldDB" id="A0A521FBG6"/>
<keyword evidence="3" id="KW-1185">Reference proteome</keyword>
<feature type="region of interest" description="Disordered" evidence="1">
    <location>
        <begin position="285"/>
        <end position="306"/>
    </location>
</feature>
<reference evidence="2 3" key="1">
    <citation type="submission" date="2017-05" db="EMBL/GenBank/DDBJ databases">
        <authorList>
            <person name="Varghese N."/>
            <person name="Submissions S."/>
        </authorList>
    </citation>
    <scope>NUCLEOTIDE SEQUENCE [LARGE SCALE GENOMIC DNA]</scope>
    <source>
        <strain evidence="2 3">DSM 45474</strain>
    </source>
</reference>
<organism evidence="2 3">
    <name type="scientific">Melghirimyces algeriensis</name>
    <dbReference type="NCBI Taxonomy" id="910412"/>
    <lineage>
        <taxon>Bacteria</taxon>
        <taxon>Bacillati</taxon>
        <taxon>Bacillota</taxon>
        <taxon>Bacilli</taxon>
        <taxon>Bacillales</taxon>
        <taxon>Thermoactinomycetaceae</taxon>
        <taxon>Melghirimyces</taxon>
    </lineage>
</organism>
<dbReference type="OrthoDB" id="3197444at2"/>
<proteinExistence type="predicted"/>
<dbReference type="EMBL" id="FXTI01000015">
    <property type="protein sequence ID" value="SMO92981.1"/>
    <property type="molecule type" value="Genomic_DNA"/>
</dbReference>
<dbReference type="Pfam" id="PF06152">
    <property type="entry name" value="Phage_min_cap2"/>
    <property type="match status" value="1"/>
</dbReference>
<dbReference type="RefSeq" id="WP_142506689.1">
    <property type="nucleotide sequence ID" value="NZ_FXTI01000015.1"/>
</dbReference>